<name>A0ABM0H1D8_SACKO</name>
<dbReference type="InterPro" id="IPR000611">
    <property type="entry name" value="NPY_rcpt"/>
</dbReference>
<evidence type="ECO:0000256" key="4">
    <source>
        <dbReference type="ARBA" id="ARBA00022989"/>
    </source>
</evidence>
<reference evidence="13" key="1">
    <citation type="submission" date="2025-08" db="UniProtKB">
        <authorList>
            <consortium name="RefSeq"/>
        </authorList>
    </citation>
    <scope>IDENTIFICATION</scope>
    <source>
        <tissue evidence="13">Testes</tissue>
    </source>
</reference>
<feature type="transmembrane region" description="Helical" evidence="10">
    <location>
        <begin position="201"/>
        <end position="220"/>
    </location>
</feature>
<keyword evidence="12" id="KW-1185">Reference proteome</keyword>
<comment type="subcellular location">
    <subcellularLocation>
        <location evidence="1">Membrane</location>
        <topology evidence="1">Multi-pass membrane protein</topology>
    </subcellularLocation>
</comment>
<keyword evidence="8 9" id="KW-0807">Transducer</keyword>
<dbReference type="SMART" id="SM01381">
    <property type="entry name" value="7TM_GPCR_Srsx"/>
    <property type="match status" value="1"/>
</dbReference>
<dbReference type="PRINTS" id="PR01012">
    <property type="entry name" value="NRPEPTIDEYR"/>
</dbReference>
<keyword evidence="4 10" id="KW-1133">Transmembrane helix</keyword>
<evidence type="ECO:0000256" key="8">
    <source>
        <dbReference type="ARBA" id="ARBA00023224"/>
    </source>
</evidence>
<feature type="domain" description="G-protein coupled receptors family 1 profile" evidence="11">
    <location>
        <begin position="46"/>
        <end position="313"/>
    </location>
</feature>
<comment type="similarity">
    <text evidence="2 9">Belongs to the G-protein coupled receptor 1 family.</text>
</comment>
<feature type="transmembrane region" description="Helical" evidence="10">
    <location>
        <begin position="253"/>
        <end position="273"/>
    </location>
</feature>
<evidence type="ECO:0000256" key="6">
    <source>
        <dbReference type="ARBA" id="ARBA00023136"/>
    </source>
</evidence>
<keyword evidence="3 9" id="KW-0812">Transmembrane</keyword>
<evidence type="ECO:0000256" key="7">
    <source>
        <dbReference type="ARBA" id="ARBA00023170"/>
    </source>
</evidence>
<feature type="transmembrane region" description="Helical" evidence="10">
    <location>
        <begin position="293"/>
        <end position="316"/>
    </location>
</feature>
<evidence type="ECO:0000313" key="13">
    <source>
        <dbReference type="RefSeq" id="XP_002742045.1"/>
    </source>
</evidence>
<evidence type="ECO:0000256" key="5">
    <source>
        <dbReference type="ARBA" id="ARBA00023040"/>
    </source>
</evidence>
<evidence type="ECO:0000259" key="11">
    <source>
        <dbReference type="PROSITE" id="PS50262"/>
    </source>
</evidence>
<evidence type="ECO:0000256" key="10">
    <source>
        <dbReference type="SAM" id="Phobius"/>
    </source>
</evidence>
<dbReference type="GeneID" id="100366733"/>
<sequence length="349" mass="40061">MNANLSNFNIFHYPRIYTVDDLAVSAIEQICLMVGCIISMVLALVGNTLVIGVLMFSTRLWTDLNIFLINLSLADLTMAIFCMPFTFPTIMKGHWLFGKVMCPVVLSLQQVSICVSIYTLTAIGIDRYYAVLYPLKLRTTKNRAKYVVSLIWLVSMLLSMIPLITARSQSYDLNDFVEVPGDIVYFCFERVDHYSGMVYEISILILTYVVPLCVISFTYFRVGRRLWGRSLPGVADRARDLSQMKSKKKTIKMLVLIVVLFAGCWFPLHMFNIVNRIVPDLYYEVATQDILRITQSCCLFLAMSNSFMNPFIYGFLNGSFRKDLKNFVMCRLRVVVDHLQAVTRQKRYG</sequence>
<feature type="transmembrane region" description="Helical" evidence="10">
    <location>
        <begin position="32"/>
        <end position="54"/>
    </location>
</feature>
<dbReference type="InterPro" id="IPR017452">
    <property type="entry name" value="GPCR_Rhodpsn_7TM"/>
</dbReference>
<protein>
    <submittedName>
        <fullName evidence="13">Orexin receptor type 2-like</fullName>
    </submittedName>
</protein>
<evidence type="ECO:0000256" key="1">
    <source>
        <dbReference type="ARBA" id="ARBA00004141"/>
    </source>
</evidence>
<dbReference type="PROSITE" id="PS50262">
    <property type="entry name" value="G_PROTEIN_RECEP_F1_2"/>
    <property type="match status" value="1"/>
</dbReference>
<dbReference type="PRINTS" id="PR00237">
    <property type="entry name" value="GPCRRHODOPSN"/>
</dbReference>
<dbReference type="Proteomes" id="UP000694865">
    <property type="component" value="Unplaced"/>
</dbReference>
<dbReference type="Pfam" id="PF00001">
    <property type="entry name" value="7tm_1"/>
    <property type="match status" value="1"/>
</dbReference>
<gene>
    <name evidence="13" type="primary">LOC100366733</name>
</gene>
<dbReference type="PROSITE" id="PS00237">
    <property type="entry name" value="G_PROTEIN_RECEP_F1_1"/>
    <property type="match status" value="1"/>
</dbReference>
<dbReference type="SUPFAM" id="SSF81321">
    <property type="entry name" value="Family A G protein-coupled receptor-like"/>
    <property type="match status" value="1"/>
</dbReference>
<keyword evidence="5 9" id="KW-0297">G-protein coupled receptor</keyword>
<evidence type="ECO:0000256" key="2">
    <source>
        <dbReference type="ARBA" id="ARBA00010663"/>
    </source>
</evidence>
<keyword evidence="7 9" id="KW-0675">Receptor</keyword>
<dbReference type="PANTHER" id="PTHR45695:SF9">
    <property type="entry name" value="LEUCOKININ RECEPTOR"/>
    <property type="match status" value="1"/>
</dbReference>
<evidence type="ECO:0000313" key="12">
    <source>
        <dbReference type="Proteomes" id="UP000694865"/>
    </source>
</evidence>
<dbReference type="RefSeq" id="XP_002742045.1">
    <property type="nucleotide sequence ID" value="XM_002741999.1"/>
</dbReference>
<dbReference type="PANTHER" id="PTHR45695">
    <property type="entry name" value="LEUCOKININ RECEPTOR-RELATED"/>
    <property type="match status" value="1"/>
</dbReference>
<dbReference type="InterPro" id="IPR000276">
    <property type="entry name" value="GPCR_Rhodpsn"/>
</dbReference>
<feature type="transmembrane region" description="Helical" evidence="10">
    <location>
        <begin position="146"/>
        <end position="166"/>
    </location>
</feature>
<organism evidence="12 13">
    <name type="scientific">Saccoglossus kowalevskii</name>
    <name type="common">Acorn worm</name>
    <dbReference type="NCBI Taxonomy" id="10224"/>
    <lineage>
        <taxon>Eukaryota</taxon>
        <taxon>Metazoa</taxon>
        <taxon>Hemichordata</taxon>
        <taxon>Enteropneusta</taxon>
        <taxon>Harrimaniidae</taxon>
        <taxon>Saccoglossus</taxon>
    </lineage>
</organism>
<accession>A0ABM0H1D8</accession>
<evidence type="ECO:0000256" key="9">
    <source>
        <dbReference type="RuleBase" id="RU000688"/>
    </source>
</evidence>
<feature type="transmembrane region" description="Helical" evidence="10">
    <location>
        <begin position="66"/>
        <end position="87"/>
    </location>
</feature>
<proteinExistence type="inferred from homology"/>
<evidence type="ECO:0000256" key="3">
    <source>
        <dbReference type="ARBA" id="ARBA00022692"/>
    </source>
</evidence>
<feature type="transmembrane region" description="Helical" evidence="10">
    <location>
        <begin position="107"/>
        <end position="125"/>
    </location>
</feature>
<keyword evidence="6 10" id="KW-0472">Membrane</keyword>
<dbReference type="Gene3D" id="1.20.1070.10">
    <property type="entry name" value="Rhodopsin 7-helix transmembrane proteins"/>
    <property type="match status" value="1"/>
</dbReference>